<dbReference type="PANTHER" id="PTHR39610">
    <property type="entry name" value="BZIP DOMAIN-CONTAINING PROTEIN-RELATED"/>
    <property type="match status" value="1"/>
</dbReference>
<protein>
    <submittedName>
        <fullName evidence="3">Uncharacterized protein</fullName>
    </submittedName>
</protein>
<dbReference type="Proteomes" id="UP000030854">
    <property type="component" value="Unassembled WGS sequence"/>
</dbReference>
<feature type="compositionally biased region" description="Polar residues" evidence="2">
    <location>
        <begin position="219"/>
        <end position="229"/>
    </location>
</feature>
<dbReference type="PANTHER" id="PTHR39610:SF1">
    <property type="match status" value="1"/>
</dbReference>
<comment type="caution">
    <text evidence="3">The sequence shown here is derived from an EMBL/GenBank/DDBJ whole genome shotgun (WGS) entry which is preliminary data.</text>
</comment>
<evidence type="ECO:0000256" key="1">
    <source>
        <dbReference type="SAM" id="Coils"/>
    </source>
</evidence>
<keyword evidence="1" id="KW-0175">Coiled coil</keyword>
<evidence type="ECO:0000256" key="2">
    <source>
        <dbReference type="SAM" id="MobiDB-lite"/>
    </source>
</evidence>
<accession>A0A0B1PB97</accession>
<evidence type="ECO:0000313" key="4">
    <source>
        <dbReference type="Proteomes" id="UP000030854"/>
    </source>
</evidence>
<dbReference type="AlphaFoldDB" id="A0A0B1PB97"/>
<feature type="coiled-coil region" evidence="1">
    <location>
        <begin position="306"/>
        <end position="333"/>
    </location>
</feature>
<organism evidence="3 4">
    <name type="scientific">Uncinula necator</name>
    <name type="common">Grape powdery mildew</name>
    <dbReference type="NCBI Taxonomy" id="52586"/>
    <lineage>
        <taxon>Eukaryota</taxon>
        <taxon>Fungi</taxon>
        <taxon>Dikarya</taxon>
        <taxon>Ascomycota</taxon>
        <taxon>Pezizomycotina</taxon>
        <taxon>Leotiomycetes</taxon>
        <taxon>Erysiphales</taxon>
        <taxon>Erysiphaceae</taxon>
        <taxon>Erysiphe</taxon>
    </lineage>
</organism>
<name>A0A0B1PB97_UNCNE</name>
<dbReference type="HOGENOM" id="CLU_038508_2_0_1"/>
<reference evidence="3 4" key="1">
    <citation type="journal article" date="2014" name="BMC Genomics">
        <title>Adaptive genomic structural variation in the grape powdery mildew pathogen, Erysiphe necator.</title>
        <authorList>
            <person name="Jones L."/>
            <person name="Riaz S."/>
            <person name="Morales-Cruz A."/>
            <person name="Amrine K.C."/>
            <person name="McGuire B."/>
            <person name="Gubler W.D."/>
            <person name="Walker M.A."/>
            <person name="Cantu D."/>
        </authorList>
    </citation>
    <scope>NUCLEOTIDE SEQUENCE [LARGE SCALE GENOMIC DNA]</scope>
    <source>
        <strain evidence="4">c</strain>
    </source>
</reference>
<evidence type="ECO:0000313" key="3">
    <source>
        <dbReference type="EMBL" id="KHJ34615.1"/>
    </source>
</evidence>
<feature type="region of interest" description="Disordered" evidence="2">
    <location>
        <begin position="204"/>
        <end position="229"/>
    </location>
</feature>
<proteinExistence type="predicted"/>
<sequence>MATDPNPVPFSPLHQKTIEKGSTISVSQSTPRKSQVQITPRALSPGFTNILPSNQAAVSGITATGNPVRIADSSTTSLEKTAAIDAGPGPLRLPKPLTAVDLYAQLEKEQEAVVNRLTRELSLLRAAQNTSVVSSVSSTSASGFQDNGEYNFSSFLSGNSHPTSSYISRNRSSSTVSSHSMTAINPTSFMSCMAADRAVGRSGITRRESNPGINHVNIGGNSTSRRNSTSKFNLQGHYQSGASSPIAVPMNPSNYNHYHSSEQWPSINSSYSSRSALQRDYTSRSQCMTGSVGEKEVHLHNRFEDVAMHRLELENAKKENEILRLRVRELETLLIQKKQAAEVVPAKPLEN</sequence>
<gene>
    <name evidence="3" type="ORF">EV44_g6297</name>
</gene>
<dbReference type="OMA" id="HEAGCAG"/>
<keyword evidence="4" id="KW-1185">Reference proteome</keyword>
<dbReference type="EMBL" id="JNVN01000788">
    <property type="protein sequence ID" value="KHJ34615.1"/>
    <property type="molecule type" value="Genomic_DNA"/>
</dbReference>